<dbReference type="Proteomes" id="UP000692954">
    <property type="component" value="Unassembled WGS sequence"/>
</dbReference>
<dbReference type="AlphaFoldDB" id="A0A8S1RL09"/>
<comment type="caution">
    <text evidence="1">The sequence shown here is derived from an EMBL/GenBank/DDBJ whole genome shotgun (WGS) entry which is preliminary data.</text>
</comment>
<dbReference type="PANTHER" id="PTHR33706">
    <property type="entry name" value="MORN VARIANT REPEAT PROTEIN"/>
    <property type="match status" value="1"/>
</dbReference>
<dbReference type="PANTHER" id="PTHR33706:SF1">
    <property type="entry name" value="TPR REPEAT PROTEIN"/>
    <property type="match status" value="1"/>
</dbReference>
<organism evidence="1 2">
    <name type="scientific">Paramecium sonneborni</name>
    <dbReference type="NCBI Taxonomy" id="65129"/>
    <lineage>
        <taxon>Eukaryota</taxon>
        <taxon>Sar</taxon>
        <taxon>Alveolata</taxon>
        <taxon>Ciliophora</taxon>
        <taxon>Intramacronucleata</taxon>
        <taxon>Oligohymenophorea</taxon>
        <taxon>Peniculida</taxon>
        <taxon>Parameciidae</taxon>
        <taxon>Paramecium</taxon>
    </lineage>
</organism>
<proteinExistence type="predicted"/>
<evidence type="ECO:0000313" key="2">
    <source>
        <dbReference type="Proteomes" id="UP000692954"/>
    </source>
</evidence>
<sequence>MIYCLNHPDQYIGGIYKGKNNLQTFRKICMICVSKHGIHPQQILTKDDFVKQLLRKSQQIYMETLLRQNFLKQNFKCQLSHLDKIQEEISLIIQTIKESILAIQVGEKQMDNKFLNLIKEDLNPFECSNSELDFLVNFLEGTNFEEWMKKKSFLSFQLQNIGGLFDRIVQNLYKACHLTENLELNFTQQLIEETIIPLQGLQKFDYQLKQTMFELKTLQNGDQIYQKDGEILRIEKNYMRYKNYEIIYNIEQQKHLKFKGQYGVKGNKIKLWKYFWKGKHVGGGFYNIMGEKEGNWVDLCENYWDKKNILEIGCYSKGKRIGGWTLNYNNLQIGGGSYDQEGNQKKIGKWVELFEGFAYYAKVTYKGEYNVNGMKVGRWDIMHSKHDEDEYKQIQILLIQNNIQSGGGLYDQEGNQKKIGKWVELDEGFNFWKQLAYDGKYNMNGVKVGRWDTKYCKIGEKDYKQIGGGSYDYQGREKKIGKWVELIERFYHPSKVIYNGEYNMNGMKVGKWDIMHCEPNEGEQKQIIYKVVEDYMIKKEIRKRLESGQNWIESFSIINKSLIMVKRIQRNNIQSGGGLYDQEGNEKKIGKWIELLKGFYDKEVTHDGEYNQNGVKIGRWDIKYCKDGEKDYKSIGGGSYDQEGSQEKIGMWVELFKGFNHTTQITYNGLYNTNGMKVGRWDICQVGGQQMQIL</sequence>
<name>A0A8S1RL09_9CILI</name>
<protein>
    <submittedName>
        <fullName evidence="1">Uncharacterized protein</fullName>
    </submittedName>
</protein>
<keyword evidence="2" id="KW-1185">Reference proteome</keyword>
<reference evidence="1" key="1">
    <citation type="submission" date="2021-01" db="EMBL/GenBank/DDBJ databases">
        <authorList>
            <consortium name="Genoscope - CEA"/>
            <person name="William W."/>
        </authorList>
    </citation>
    <scope>NUCLEOTIDE SEQUENCE</scope>
</reference>
<dbReference type="EMBL" id="CAJJDN010000199">
    <property type="protein sequence ID" value="CAD8128878.1"/>
    <property type="molecule type" value="Genomic_DNA"/>
</dbReference>
<gene>
    <name evidence="1" type="ORF">PSON_ATCC_30995.1.T1990023</name>
</gene>
<dbReference type="OrthoDB" id="10688904at2759"/>
<evidence type="ECO:0000313" key="1">
    <source>
        <dbReference type="EMBL" id="CAD8128878.1"/>
    </source>
</evidence>
<accession>A0A8S1RL09</accession>